<dbReference type="SUPFAM" id="SSF54427">
    <property type="entry name" value="NTF2-like"/>
    <property type="match status" value="1"/>
</dbReference>
<dbReference type="Pfam" id="PF13577">
    <property type="entry name" value="SnoaL_4"/>
    <property type="match status" value="1"/>
</dbReference>
<dbReference type="EMBL" id="SNYO01000014">
    <property type="protein sequence ID" value="TDQ46956.1"/>
    <property type="molecule type" value="Genomic_DNA"/>
</dbReference>
<comment type="caution">
    <text evidence="2">The sequence shown here is derived from an EMBL/GenBank/DDBJ whole genome shotgun (WGS) entry which is preliminary data.</text>
</comment>
<reference evidence="2 3" key="1">
    <citation type="submission" date="2019-03" db="EMBL/GenBank/DDBJ databases">
        <title>Genomic Encyclopedia of Type Strains, Phase IV (KMG-IV): sequencing the most valuable type-strain genomes for metagenomic binning, comparative biology and taxonomic classification.</title>
        <authorList>
            <person name="Goeker M."/>
        </authorList>
    </citation>
    <scope>NUCLEOTIDE SEQUENCE [LARGE SCALE GENOMIC DNA]</scope>
    <source>
        <strain evidence="2 3">DSM 45775</strain>
    </source>
</reference>
<feature type="domain" description="SnoaL-like" evidence="1">
    <location>
        <begin position="11"/>
        <end position="140"/>
    </location>
</feature>
<keyword evidence="3" id="KW-1185">Reference proteome</keyword>
<proteinExistence type="predicted"/>
<dbReference type="Proteomes" id="UP000295705">
    <property type="component" value="Unassembled WGS sequence"/>
</dbReference>
<dbReference type="OrthoDB" id="1492465at2"/>
<dbReference type="RefSeq" id="WP_133829882.1">
    <property type="nucleotide sequence ID" value="NZ_BAABHR010000059.1"/>
</dbReference>
<dbReference type="Gene3D" id="3.10.450.50">
    <property type="match status" value="1"/>
</dbReference>
<protein>
    <submittedName>
        <fullName evidence="2">SnoaL-like protein</fullName>
    </submittedName>
</protein>
<dbReference type="CDD" id="cd00531">
    <property type="entry name" value="NTF2_like"/>
    <property type="match status" value="1"/>
</dbReference>
<accession>A0A4R6ULA7</accession>
<evidence type="ECO:0000259" key="1">
    <source>
        <dbReference type="Pfam" id="PF13577"/>
    </source>
</evidence>
<evidence type="ECO:0000313" key="2">
    <source>
        <dbReference type="EMBL" id="TDQ46956.1"/>
    </source>
</evidence>
<sequence length="157" mass="16950">MATPISLDLTADDRLAIEAALADFAAGIDENDPMILGPVFTADATLDFGPAARAMGIDFPVLEGRQGILDGVAASVGPMDTLHLATNVRVLHAEGDGLRVTASVNAIHHPRGVRDRHCTMHNRYDMTFVRSDAAWRMSRLVIENRFWSGDPQVMLGA</sequence>
<organism evidence="2 3">
    <name type="scientific">Actinomycetospora succinea</name>
    <dbReference type="NCBI Taxonomy" id="663603"/>
    <lineage>
        <taxon>Bacteria</taxon>
        <taxon>Bacillati</taxon>
        <taxon>Actinomycetota</taxon>
        <taxon>Actinomycetes</taxon>
        <taxon>Pseudonocardiales</taxon>
        <taxon>Pseudonocardiaceae</taxon>
        <taxon>Actinomycetospora</taxon>
    </lineage>
</organism>
<evidence type="ECO:0000313" key="3">
    <source>
        <dbReference type="Proteomes" id="UP000295705"/>
    </source>
</evidence>
<dbReference type="InterPro" id="IPR032710">
    <property type="entry name" value="NTF2-like_dom_sf"/>
</dbReference>
<name>A0A4R6ULA7_9PSEU</name>
<gene>
    <name evidence="2" type="ORF">EV188_11444</name>
</gene>
<dbReference type="InterPro" id="IPR037401">
    <property type="entry name" value="SnoaL-like"/>
</dbReference>
<dbReference type="AlphaFoldDB" id="A0A4R6ULA7"/>